<dbReference type="EMBL" id="FBWK01000011">
    <property type="protein sequence ID" value="CUX14540.1"/>
    <property type="molecule type" value="Genomic_DNA"/>
</dbReference>
<keyword evidence="3" id="KW-1185">Reference proteome</keyword>
<dbReference type="Proteomes" id="UP000191988">
    <property type="component" value="Unassembled WGS sequence"/>
</dbReference>
<organism evidence="2 3">
    <name type="scientific">Agrobacterium tomkonis CFBP 6623</name>
    <dbReference type="NCBI Taxonomy" id="1183432"/>
    <lineage>
        <taxon>Bacteria</taxon>
        <taxon>Pseudomonadati</taxon>
        <taxon>Pseudomonadota</taxon>
        <taxon>Alphaproteobacteria</taxon>
        <taxon>Hyphomicrobiales</taxon>
        <taxon>Rhizobiaceae</taxon>
        <taxon>Rhizobium/Agrobacterium group</taxon>
        <taxon>Agrobacterium</taxon>
        <taxon>Agrobacterium tumefaciens complex</taxon>
    </lineage>
</organism>
<gene>
    <name evidence="2" type="ORF">AGR3A_Cc190093</name>
</gene>
<sequence>MRPLPTRKLKSLACHAAHPEGWKVKAGTVSRAEVFQSRRFTPASEARGNGATRQGDFREVKGLAGWILAKGRATKKTSRNRCPSIPGAQPSHIQRDGSRGARNVAHS</sequence>
<feature type="region of interest" description="Disordered" evidence="1">
    <location>
        <begin position="72"/>
        <end position="107"/>
    </location>
</feature>
<evidence type="ECO:0000313" key="3">
    <source>
        <dbReference type="Proteomes" id="UP000191988"/>
    </source>
</evidence>
<evidence type="ECO:0000256" key="1">
    <source>
        <dbReference type="SAM" id="MobiDB-lite"/>
    </source>
</evidence>
<accession>A0A1S7P1D4</accession>
<evidence type="ECO:0000313" key="2">
    <source>
        <dbReference type="EMBL" id="CUX14540.1"/>
    </source>
</evidence>
<name>A0A1S7P1D4_9HYPH</name>
<protein>
    <submittedName>
        <fullName evidence="2">Uncharacterized protein</fullName>
    </submittedName>
</protein>
<dbReference type="AlphaFoldDB" id="A0A1S7P1D4"/>
<reference evidence="3" key="1">
    <citation type="submission" date="2016-01" db="EMBL/GenBank/DDBJ databases">
        <authorList>
            <person name="Regsiter A."/>
            <person name="william w."/>
        </authorList>
    </citation>
    <scope>NUCLEOTIDE SEQUENCE [LARGE SCALE GENOMIC DNA]</scope>
    <source>
        <strain evidence="3">CFBP 6623</strain>
    </source>
</reference>
<proteinExistence type="predicted"/>